<dbReference type="PROSITE" id="PS00039">
    <property type="entry name" value="DEAD_ATP_HELICASE"/>
    <property type="match status" value="1"/>
</dbReference>
<evidence type="ECO:0000256" key="5">
    <source>
        <dbReference type="ARBA" id="ARBA00022840"/>
    </source>
</evidence>
<feature type="compositionally biased region" description="Gly residues" evidence="7">
    <location>
        <begin position="596"/>
        <end position="624"/>
    </location>
</feature>
<dbReference type="CDD" id="cd18787">
    <property type="entry name" value="SF2_C_DEAD"/>
    <property type="match status" value="1"/>
</dbReference>
<dbReference type="InterPro" id="IPR027417">
    <property type="entry name" value="P-loop_NTPase"/>
</dbReference>
<dbReference type="Pfam" id="PF00271">
    <property type="entry name" value="Helicase_C"/>
    <property type="match status" value="1"/>
</dbReference>
<feature type="region of interest" description="Disordered" evidence="7">
    <location>
        <begin position="59"/>
        <end position="82"/>
    </location>
</feature>
<dbReference type="SMART" id="SM00487">
    <property type="entry name" value="DEXDc"/>
    <property type="match status" value="1"/>
</dbReference>
<keyword evidence="5 6" id="KW-0067">ATP-binding</keyword>
<evidence type="ECO:0000256" key="3">
    <source>
        <dbReference type="ARBA" id="ARBA00022801"/>
    </source>
</evidence>
<dbReference type="InterPro" id="IPR014014">
    <property type="entry name" value="RNA_helicase_DEAD_Q_motif"/>
</dbReference>
<dbReference type="GO" id="GO:0005524">
    <property type="term" value="F:ATP binding"/>
    <property type="evidence" value="ECO:0007669"/>
    <property type="project" value="UniProtKB-KW"/>
</dbReference>
<keyword evidence="4 6" id="KW-0347">Helicase</keyword>
<dbReference type="SUPFAM" id="SSF52540">
    <property type="entry name" value="P-loop containing nucleoside triphosphate hydrolases"/>
    <property type="match status" value="1"/>
</dbReference>
<dbReference type="Proteomes" id="UP000186817">
    <property type="component" value="Unassembled WGS sequence"/>
</dbReference>
<dbReference type="PANTHER" id="PTHR47958">
    <property type="entry name" value="ATP-DEPENDENT RNA HELICASE DBP3"/>
    <property type="match status" value="1"/>
</dbReference>
<evidence type="ECO:0000256" key="6">
    <source>
        <dbReference type="RuleBase" id="RU000492"/>
    </source>
</evidence>
<organism evidence="8 9">
    <name type="scientific">Symbiodinium microadriaticum</name>
    <name type="common">Dinoflagellate</name>
    <name type="synonym">Zooxanthella microadriatica</name>
    <dbReference type="NCBI Taxonomy" id="2951"/>
    <lineage>
        <taxon>Eukaryota</taxon>
        <taxon>Sar</taxon>
        <taxon>Alveolata</taxon>
        <taxon>Dinophyceae</taxon>
        <taxon>Suessiales</taxon>
        <taxon>Symbiodiniaceae</taxon>
        <taxon>Symbiodinium</taxon>
    </lineage>
</organism>
<evidence type="ECO:0000313" key="9">
    <source>
        <dbReference type="Proteomes" id="UP000186817"/>
    </source>
</evidence>
<dbReference type="GO" id="GO:0003676">
    <property type="term" value="F:nucleic acid binding"/>
    <property type="evidence" value="ECO:0007669"/>
    <property type="project" value="InterPro"/>
</dbReference>
<protein>
    <recommendedName>
        <fullName evidence="1">RNA helicase</fullName>
        <ecNumber evidence="1">3.6.4.13</ecNumber>
    </recommendedName>
</protein>
<evidence type="ECO:0000256" key="1">
    <source>
        <dbReference type="ARBA" id="ARBA00012552"/>
    </source>
</evidence>
<dbReference type="AlphaFoldDB" id="A0A1Q9D6Z1"/>
<gene>
    <name evidence="8" type="primary">DED1</name>
    <name evidence="8" type="ORF">AK812_SmicGene27399</name>
</gene>
<feature type="region of interest" description="Disordered" evidence="7">
    <location>
        <begin position="564"/>
        <end position="657"/>
    </location>
</feature>
<proteinExistence type="inferred from homology"/>
<dbReference type="OMA" id="ISGNDRW"/>
<keyword evidence="9" id="KW-1185">Reference proteome</keyword>
<dbReference type="GO" id="GO:0003724">
    <property type="term" value="F:RNA helicase activity"/>
    <property type="evidence" value="ECO:0007669"/>
    <property type="project" value="UniProtKB-EC"/>
</dbReference>
<dbReference type="PROSITE" id="PS51192">
    <property type="entry name" value="HELICASE_ATP_BIND_1"/>
    <property type="match status" value="1"/>
</dbReference>
<dbReference type="Pfam" id="PF00270">
    <property type="entry name" value="DEAD"/>
    <property type="match status" value="1"/>
</dbReference>
<dbReference type="InterPro" id="IPR014001">
    <property type="entry name" value="Helicase_ATP-bd"/>
</dbReference>
<evidence type="ECO:0000256" key="2">
    <source>
        <dbReference type="ARBA" id="ARBA00022741"/>
    </source>
</evidence>
<dbReference type="SMART" id="SM00490">
    <property type="entry name" value="HELICc"/>
    <property type="match status" value="1"/>
</dbReference>
<keyword evidence="2 6" id="KW-0547">Nucleotide-binding</keyword>
<dbReference type="Gene3D" id="3.40.50.300">
    <property type="entry name" value="P-loop containing nucleotide triphosphate hydrolases"/>
    <property type="match status" value="2"/>
</dbReference>
<dbReference type="FunFam" id="3.40.50.300:FF:000008">
    <property type="entry name" value="ATP-dependent RNA helicase RhlB"/>
    <property type="match status" value="1"/>
</dbReference>
<comment type="caution">
    <text evidence="8">The sequence shown here is derived from an EMBL/GenBank/DDBJ whole genome shotgun (WGS) entry which is preliminary data.</text>
</comment>
<accession>A0A1Q9D6Z1</accession>
<dbReference type="InterPro" id="IPR011545">
    <property type="entry name" value="DEAD/DEAH_box_helicase_dom"/>
</dbReference>
<dbReference type="EC" id="3.6.4.13" evidence="1"/>
<reference evidence="8 9" key="1">
    <citation type="submission" date="2016-02" db="EMBL/GenBank/DDBJ databases">
        <title>Genome analysis of coral dinoflagellate symbionts highlights evolutionary adaptations to a symbiotic lifestyle.</title>
        <authorList>
            <person name="Aranda M."/>
            <person name="Li Y."/>
            <person name="Liew Y.J."/>
            <person name="Baumgarten S."/>
            <person name="Simakov O."/>
            <person name="Wilson M."/>
            <person name="Piel J."/>
            <person name="Ashoor H."/>
            <person name="Bougouffa S."/>
            <person name="Bajic V.B."/>
            <person name="Ryu T."/>
            <person name="Ravasi T."/>
            <person name="Bayer T."/>
            <person name="Micklem G."/>
            <person name="Kim H."/>
            <person name="Bhak J."/>
            <person name="Lajeunesse T.C."/>
            <person name="Voolstra C.R."/>
        </authorList>
    </citation>
    <scope>NUCLEOTIDE SEQUENCE [LARGE SCALE GENOMIC DNA]</scope>
    <source>
        <strain evidence="8 9">CCMP2467</strain>
    </source>
</reference>
<name>A0A1Q9D6Z1_SYMMI</name>
<keyword evidence="3 6" id="KW-0378">Hydrolase</keyword>
<dbReference type="OrthoDB" id="196131at2759"/>
<evidence type="ECO:0000313" key="8">
    <source>
        <dbReference type="EMBL" id="OLP90951.1"/>
    </source>
</evidence>
<dbReference type="PROSITE" id="PS51194">
    <property type="entry name" value="HELICASE_CTER"/>
    <property type="match status" value="1"/>
</dbReference>
<evidence type="ECO:0000256" key="4">
    <source>
        <dbReference type="ARBA" id="ARBA00022806"/>
    </source>
</evidence>
<dbReference type="InterPro" id="IPR000629">
    <property type="entry name" value="RNA-helicase_DEAD-box_CS"/>
</dbReference>
<dbReference type="EMBL" id="LSRX01000686">
    <property type="protein sequence ID" value="OLP90951.1"/>
    <property type="molecule type" value="Genomic_DNA"/>
</dbReference>
<evidence type="ECO:0000256" key="7">
    <source>
        <dbReference type="SAM" id="MobiDB-lite"/>
    </source>
</evidence>
<dbReference type="InterPro" id="IPR001650">
    <property type="entry name" value="Helicase_C-like"/>
</dbReference>
<feature type="compositionally biased region" description="Basic and acidic residues" evidence="7">
    <location>
        <begin position="574"/>
        <end position="585"/>
    </location>
</feature>
<comment type="similarity">
    <text evidence="6">Belongs to the DEAD box helicase family.</text>
</comment>
<dbReference type="GO" id="GO:0016787">
    <property type="term" value="F:hydrolase activity"/>
    <property type="evidence" value="ECO:0007669"/>
    <property type="project" value="UniProtKB-KW"/>
</dbReference>
<sequence>MVRSAPVTGFKISQERAAQACPPLYIDSAAMGGGYNDGKGRKAALARDGQVKGFQSDLRCKGGERRSPPHFVPARGGGEWGKKARQAQQAAIKDEKTKREVDYFWQQQEYCAQGKGNRKGKGYQETAEQLFGAQRENVGIDFDKYDDIPVDLSGQGADEIEGLESFDELWDRFYMHDFLWDNLERCHYRKPTPIQKFALPAALTGKDCMCCAQTGSGKTCAFLLPILSCLDLTQAAGTVGISWGEPSAPKAVVLAPTRELCSQIHLEAKKLSFKSPVRAGEVYGGVDAKPQLLDLARGVDIVTATPGRLTDFIDRGVITMCNVGFLVLDEADRMLDMGFEPQIREIVQKRDMPTCREGRMTLMFSATFPKEIQKLAQAFMRSYIWIGVGRVGGAVDTVEQTFIVTGNRGKPDVLTKVLNTNPTDSTLIFVAMKRTAAWLEGHLTRMGYNAAAIHGDMEQREREQSLSTFKSGKSTFLVATDVAARGLDIPKVSHVINYDLPQNIDSYVHRIGRTGRIGNHGWATSFYVPAHDGQHSNANVVKELVAVLEGAGQDVPEDLKQEAYKQGYQKNKGGKGERWGGRDSRGGNTIRSQGGWSNGKGKGGGKGGKGGGKPKGGSRQGSGADGPSWRREGQATTNGAARDFPGRSKGQGKPREW</sequence>
<dbReference type="PROSITE" id="PS51195">
    <property type="entry name" value="Q_MOTIF"/>
    <property type="match status" value="1"/>
</dbReference>